<dbReference type="SMART" id="SM00239">
    <property type="entry name" value="C2"/>
    <property type="match status" value="1"/>
</dbReference>
<feature type="compositionally biased region" description="Acidic residues" evidence="2">
    <location>
        <begin position="107"/>
        <end position="120"/>
    </location>
</feature>
<sequence length="857" mass="93753">MFGRKEEKPKKRRTPRENLSQFGFMDMNVDNMGMDDDDGDDDDLEAELAALTSGSAPKPKKARPKPIPQADLDKLVKESIKDVDEEDDDSVDENDPDLLGELNDLTGDNEEGDEASEDSSEEGKLSNLLPLLEERLKMYQTAEANAKSAGEISRARRFARGSKTILDQLKSVKKGGTVKEEDIPPPVATRAGGSAPPPVQAPATDVSEPEPVVPMRPAPPPPPQEDQTLAPADVKTEESPSAPEDGTSSTQPEKHEESSGSPSFDPEVVAKLEERRTQYRQAAVAAKRAGNKPEALRFAQIVKQFDIVIEGVKGGQHADLSEMPPPPWEVQAAASSVPKPTCETAENQASSAPEPSPVAPEAPEAPTPEGSSAMSQSPSIPKTIMEALVQRLELYQKQEAAAKADGNSRKERQMGRIVKQYQDAIKRHKAGKPFAADELPSPPGYPPIPIPGGSGSSAADPTPAPAPSVTPPTPAAPARSNTPPRQPEEQKSGGQAPPSPIPSGSAPKANVRKSPASRQEKQMALLVERQKDFKVAAMEAKSRGELNQAKEYLRLSKGFDKLIEATQSGLPVDLKTLPVPPKAKVELEADFDIISTEDCVAGTDDEIYEKLVQDLQKQVQTCMSTRDHFKAMGDIASANRFENMAVHSKKDMDAVKHAFRRKDPIPKFHYETRKFSIVQCCTDLMDNDLELTIVQGINYNVPNPKDVDTYVRFELPWPSAEEPQKDRTNLVKDTNNPVYDGKFNLQIQRNVRACQRIFKRHGIKCEVWSRGAFLISLCCGAPNSEPSGFFRSDTLIGTATIKLQPLESKCIIHDSFDLMDGRKAVGGKLEVKIRLRNPIVSNQVEDVTEKWLIIDRI</sequence>
<dbReference type="Gene3D" id="2.60.40.150">
    <property type="entry name" value="C2 domain"/>
    <property type="match status" value="1"/>
</dbReference>
<dbReference type="InterPro" id="IPR035892">
    <property type="entry name" value="C2_domain_sf"/>
</dbReference>
<dbReference type="RefSeq" id="XP_034237366.1">
    <property type="nucleotide sequence ID" value="XM_034381475.1"/>
</dbReference>
<feature type="compositionally biased region" description="Basic and acidic residues" evidence="2">
    <location>
        <begin position="268"/>
        <end position="277"/>
    </location>
</feature>
<gene>
    <name evidence="5" type="primary">LOC117642870</name>
</gene>
<feature type="compositionally biased region" description="Acidic residues" evidence="2">
    <location>
        <begin position="33"/>
        <end position="46"/>
    </location>
</feature>
<feature type="compositionally biased region" description="Pro residues" evidence="2">
    <location>
        <begin position="211"/>
        <end position="224"/>
    </location>
</feature>
<dbReference type="Pfam" id="PF21528">
    <property type="entry name" value="CC2D1A-B_DM14"/>
    <property type="match status" value="4"/>
</dbReference>
<protein>
    <submittedName>
        <fullName evidence="5">Coiled-coil and C2 domain-containing protein 1-like isoform X1</fullName>
    </submittedName>
</protein>
<proteinExistence type="inferred from homology"/>
<dbReference type="PANTHER" id="PTHR13076">
    <property type="entry name" value="COILED-COIL AND C2 DOMAIN-CONTAINING PROTEIN 1-LIKE"/>
    <property type="match status" value="1"/>
</dbReference>
<accession>A0A6P8YKT9</accession>
<dbReference type="PANTHER" id="PTHR13076:SF9">
    <property type="entry name" value="COILED-COIL AND C2 DOMAIN-CONTAINING PROTEIN 1-LIKE"/>
    <property type="match status" value="1"/>
</dbReference>
<reference evidence="5" key="1">
    <citation type="submission" date="2025-08" db="UniProtKB">
        <authorList>
            <consortium name="RefSeq"/>
        </authorList>
    </citation>
    <scope>IDENTIFICATION</scope>
    <source>
        <tissue evidence="5">Total insect</tissue>
    </source>
</reference>
<dbReference type="GeneID" id="117642870"/>
<evidence type="ECO:0000256" key="1">
    <source>
        <dbReference type="ARBA" id="ARBA00010672"/>
    </source>
</evidence>
<dbReference type="InterPro" id="IPR037772">
    <property type="entry name" value="C2_Freud"/>
</dbReference>
<dbReference type="SUPFAM" id="SSF49562">
    <property type="entry name" value="C2 domain (Calcium/lipid-binding domain, CaLB)"/>
    <property type="match status" value="1"/>
</dbReference>
<keyword evidence="4" id="KW-1185">Reference proteome</keyword>
<dbReference type="CDD" id="cd08690">
    <property type="entry name" value="C2_Freud-1"/>
    <property type="match status" value="1"/>
</dbReference>
<dbReference type="InterPro" id="IPR039725">
    <property type="entry name" value="CC2D1A/B"/>
</dbReference>
<dbReference type="SMART" id="SM00685">
    <property type="entry name" value="DM14"/>
    <property type="match status" value="4"/>
</dbReference>
<dbReference type="InParanoid" id="A0A6P8YKT9"/>
<evidence type="ECO:0000313" key="5">
    <source>
        <dbReference type="RefSeq" id="XP_034237366.1"/>
    </source>
</evidence>
<dbReference type="PROSITE" id="PS50004">
    <property type="entry name" value="C2"/>
    <property type="match status" value="1"/>
</dbReference>
<feature type="region of interest" description="Disordered" evidence="2">
    <location>
        <begin position="143"/>
        <end position="291"/>
    </location>
</feature>
<dbReference type="InterPro" id="IPR000008">
    <property type="entry name" value="C2_dom"/>
</dbReference>
<feature type="region of interest" description="Disordered" evidence="2">
    <location>
        <begin position="1"/>
        <end position="128"/>
    </location>
</feature>
<evidence type="ECO:0000256" key="2">
    <source>
        <dbReference type="SAM" id="MobiDB-lite"/>
    </source>
</evidence>
<feature type="compositionally biased region" description="Basic and acidic residues" evidence="2">
    <location>
        <begin position="71"/>
        <end position="82"/>
    </location>
</feature>
<feature type="compositionally biased region" description="Basic and acidic residues" evidence="2">
    <location>
        <begin position="399"/>
        <end position="414"/>
    </location>
</feature>
<feature type="compositionally biased region" description="Pro residues" evidence="2">
    <location>
        <begin position="440"/>
        <end position="450"/>
    </location>
</feature>
<evidence type="ECO:0000259" key="3">
    <source>
        <dbReference type="PROSITE" id="PS50004"/>
    </source>
</evidence>
<comment type="similarity">
    <text evidence="1">Belongs to the CC2D1 family.</text>
</comment>
<dbReference type="Proteomes" id="UP000515158">
    <property type="component" value="Unplaced"/>
</dbReference>
<dbReference type="KEGG" id="tpal:117642870"/>
<dbReference type="FunCoup" id="A0A6P8YKT9">
    <property type="interactions" value="1162"/>
</dbReference>
<feature type="compositionally biased region" description="Pro residues" evidence="2">
    <location>
        <begin position="354"/>
        <end position="366"/>
    </location>
</feature>
<dbReference type="InterPro" id="IPR006608">
    <property type="entry name" value="CC2D1A/B_DM14"/>
</dbReference>
<feature type="region of interest" description="Disordered" evidence="2">
    <location>
        <begin position="399"/>
        <end position="520"/>
    </location>
</feature>
<feature type="domain" description="C2" evidence="3">
    <location>
        <begin position="669"/>
        <end position="816"/>
    </location>
</feature>
<dbReference type="Pfam" id="PF00168">
    <property type="entry name" value="C2"/>
    <property type="match status" value="1"/>
</dbReference>
<dbReference type="OrthoDB" id="19996at2759"/>
<name>A0A6P8YKT9_THRPL</name>
<dbReference type="AlphaFoldDB" id="A0A6P8YKT9"/>
<feature type="region of interest" description="Disordered" evidence="2">
    <location>
        <begin position="316"/>
        <end position="384"/>
    </location>
</feature>
<evidence type="ECO:0000313" key="4">
    <source>
        <dbReference type="Proteomes" id="UP000515158"/>
    </source>
</evidence>
<feature type="compositionally biased region" description="Low complexity" evidence="2">
    <location>
        <begin position="492"/>
        <end position="509"/>
    </location>
</feature>
<organism evidence="5">
    <name type="scientific">Thrips palmi</name>
    <name type="common">Melon thrips</name>
    <dbReference type="NCBI Taxonomy" id="161013"/>
    <lineage>
        <taxon>Eukaryota</taxon>
        <taxon>Metazoa</taxon>
        <taxon>Ecdysozoa</taxon>
        <taxon>Arthropoda</taxon>
        <taxon>Hexapoda</taxon>
        <taxon>Insecta</taxon>
        <taxon>Pterygota</taxon>
        <taxon>Neoptera</taxon>
        <taxon>Paraneoptera</taxon>
        <taxon>Thysanoptera</taxon>
        <taxon>Terebrantia</taxon>
        <taxon>Thripoidea</taxon>
        <taxon>Thripidae</taxon>
        <taxon>Thrips</taxon>
    </lineage>
</organism>
<feature type="compositionally biased region" description="Pro residues" evidence="2">
    <location>
        <begin position="462"/>
        <end position="475"/>
    </location>
</feature>
<feature type="compositionally biased region" description="Acidic residues" evidence="2">
    <location>
        <begin position="83"/>
        <end position="98"/>
    </location>
</feature>
<dbReference type="GO" id="GO:0001227">
    <property type="term" value="F:DNA-binding transcription repressor activity, RNA polymerase II-specific"/>
    <property type="evidence" value="ECO:0007669"/>
    <property type="project" value="InterPro"/>
</dbReference>